<dbReference type="Proteomes" id="UP000182725">
    <property type="component" value="Unassembled WGS sequence"/>
</dbReference>
<evidence type="ECO:0000313" key="3">
    <source>
        <dbReference type="Proteomes" id="UP000182725"/>
    </source>
</evidence>
<gene>
    <name evidence="2" type="ORF">SAMN04489740_0734</name>
</gene>
<name>A0A1H5GEQ0_9MICC</name>
<protein>
    <recommendedName>
        <fullName evidence="1">Actinobacteria/chloroflexi VLRF1 release factor domain-containing protein</fullName>
    </recommendedName>
</protein>
<reference evidence="2 3" key="1">
    <citation type="submission" date="2016-10" db="EMBL/GenBank/DDBJ databases">
        <authorList>
            <person name="de Groot N.N."/>
        </authorList>
    </citation>
    <scope>NUCLEOTIDE SEQUENCE [LARGE SCALE GENOMIC DNA]</scope>
    <source>
        <strain evidence="2 3">DSM 22274</strain>
    </source>
</reference>
<accession>A0A1H5GEQ0</accession>
<dbReference type="RefSeq" id="WP_074710557.1">
    <property type="nucleotide sequence ID" value="NZ_FNTV01000001.1"/>
</dbReference>
<evidence type="ECO:0000259" key="1">
    <source>
        <dbReference type="Pfam" id="PF18859"/>
    </source>
</evidence>
<feature type="domain" description="Actinobacteria/chloroflexi VLRF1 release factor" evidence="1">
    <location>
        <begin position="111"/>
        <end position="195"/>
    </location>
</feature>
<dbReference type="InterPro" id="IPR040783">
    <property type="entry name" value="VLRF1"/>
</dbReference>
<proteinExistence type="predicted"/>
<sequence length="201" mass="20740">MNLARRTAFVPADRLTGWADRFSAAHGGLSAIEDTDDGVLLAMRDGATALLTPPWPADGRPGRGAGLIERLAALAAQERQLGLLLVRRGGFAVGVAVGGKLVAHKVGSASARSRGGDAGAAVAERAAQEAARIFSTANFEYLATGGDKLLVESTLAAPALRRYAGHSRLAPLAVVDPKMDVLTRAAADFCSIRITITDAVA</sequence>
<dbReference type="Pfam" id="PF18859">
    <property type="entry name" value="acVLRF1"/>
    <property type="match status" value="1"/>
</dbReference>
<dbReference type="AlphaFoldDB" id="A0A1H5GEQ0"/>
<organism evidence="2 3">
    <name type="scientific">Arthrobacter alpinus</name>
    <dbReference type="NCBI Taxonomy" id="656366"/>
    <lineage>
        <taxon>Bacteria</taxon>
        <taxon>Bacillati</taxon>
        <taxon>Actinomycetota</taxon>
        <taxon>Actinomycetes</taxon>
        <taxon>Micrococcales</taxon>
        <taxon>Micrococcaceae</taxon>
        <taxon>Arthrobacter</taxon>
    </lineage>
</organism>
<evidence type="ECO:0000313" key="2">
    <source>
        <dbReference type="EMBL" id="SEE13628.1"/>
    </source>
</evidence>
<dbReference type="NCBIfam" id="NF041024">
    <property type="entry name" value="acVLRF1_NCBI"/>
    <property type="match status" value="1"/>
</dbReference>
<dbReference type="EMBL" id="FNTV01000001">
    <property type="protein sequence ID" value="SEE13628.1"/>
    <property type="molecule type" value="Genomic_DNA"/>
</dbReference>